<accession>A0ABZ0UWE9</accession>
<dbReference type="PIRSF" id="PIRSF016262">
    <property type="entry name" value="LPLase"/>
    <property type="match status" value="1"/>
</dbReference>
<gene>
    <name evidence="5" type="primary">lipB</name>
    <name evidence="8" type="ORF">Trichorick_01147</name>
</gene>
<comment type="function">
    <text evidence="4 5 6">Catalyzes the transfer of endogenously produced octanoic acid from octanoyl-acyl-carrier-protein onto the lipoyl domains of lipoate-dependent enzymes. Lipoyl-ACP can also act as a substrate although octanoyl-ACP is likely to be the physiological substrate.</text>
</comment>
<dbReference type="InterPro" id="IPR004143">
    <property type="entry name" value="BPL_LPL_catalytic"/>
</dbReference>
<organism evidence="8 9">
    <name type="scientific">Candidatus Trichorickettsia mobilis</name>
    <dbReference type="NCBI Taxonomy" id="1346319"/>
    <lineage>
        <taxon>Bacteria</taxon>
        <taxon>Pseudomonadati</taxon>
        <taxon>Pseudomonadota</taxon>
        <taxon>Alphaproteobacteria</taxon>
        <taxon>Rickettsiales</taxon>
        <taxon>Rickettsiaceae</taxon>
        <taxon>Rickettsieae</taxon>
        <taxon>Candidatus Trichorickettsia</taxon>
    </lineage>
</organism>
<comment type="miscellaneous">
    <text evidence="5">In the reaction, the free carboxyl group of octanoic acid is attached via an amide linkage to the epsilon-amino group of a specific lysine residue of lipoyl domains of lipoate-dependent enzymes.</text>
</comment>
<keyword evidence="2 5" id="KW-0808">Transferase</keyword>
<reference evidence="8 9" key="1">
    <citation type="submission" date="2022-10" db="EMBL/GenBank/DDBJ databases">
        <title>Host association and intracellularity evolved multiple times independently in the Rickettsiales.</title>
        <authorList>
            <person name="Castelli M."/>
            <person name="Nardi T."/>
            <person name="Gammuto L."/>
            <person name="Bellinzona G."/>
            <person name="Sabaneyeva E."/>
            <person name="Potekhin A."/>
            <person name="Serra V."/>
            <person name="Petroni G."/>
            <person name="Sassera D."/>
        </authorList>
    </citation>
    <scope>NUCLEOTIDE SEQUENCE [LARGE SCALE GENOMIC DNA]</scope>
    <source>
        <strain evidence="8 9">Kr 154-4</strain>
    </source>
</reference>
<evidence type="ECO:0000256" key="5">
    <source>
        <dbReference type="HAMAP-Rule" id="MF_00013"/>
    </source>
</evidence>
<dbReference type="PROSITE" id="PS51733">
    <property type="entry name" value="BPL_LPL_CATALYTIC"/>
    <property type="match status" value="1"/>
</dbReference>
<evidence type="ECO:0000256" key="6">
    <source>
        <dbReference type="PIRNR" id="PIRNR016262"/>
    </source>
</evidence>
<comment type="subcellular location">
    <subcellularLocation>
        <location evidence="5">Cytoplasm</location>
    </subcellularLocation>
</comment>
<name>A0ABZ0UWE9_9RICK</name>
<feature type="binding site" evidence="5">
    <location>
        <begin position="155"/>
        <end position="157"/>
    </location>
    <ligand>
        <name>substrate</name>
    </ligand>
</feature>
<dbReference type="Gene3D" id="3.30.930.10">
    <property type="entry name" value="Bira Bifunctional Protein, Domain 2"/>
    <property type="match status" value="1"/>
</dbReference>
<dbReference type="SUPFAM" id="SSF55681">
    <property type="entry name" value="Class II aaRS and biotin synthetases"/>
    <property type="match status" value="1"/>
</dbReference>
<dbReference type="CDD" id="cd16444">
    <property type="entry name" value="LipB"/>
    <property type="match status" value="1"/>
</dbReference>
<dbReference type="NCBIfam" id="NF010925">
    <property type="entry name" value="PRK14345.1"/>
    <property type="match status" value="1"/>
</dbReference>
<dbReference type="InterPro" id="IPR045864">
    <property type="entry name" value="aa-tRNA-synth_II/BPL/LPL"/>
</dbReference>
<evidence type="ECO:0000313" key="8">
    <source>
        <dbReference type="EMBL" id="WPY01239.1"/>
    </source>
</evidence>
<dbReference type="InterPro" id="IPR000544">
    <property type="entry name" value="Octanoyltransferase"/>
</dbReference>
<dbReference type="HAMAP" id="MF_00013">
    <property type="entry name" value="LipB"/>
    <property type="match status" value="1"/>
</dbReference>
<keyword evidence="5" id="KW-0963">Cytoplasm</keyword>
<keyword evidence="9" id="KW-1185">Reference proteome</keyword>
<comment type="catalytic activity">
    <reaction evidence="5 6">
        <text>octanoyl-[ACP] + L-lysyl-[protein] = N(6)-octanoyl-L-lysyl-[protein] + holo-[ACP] + H(+)</text>
        <dbReference type="Rhea" id="RHEA:17665"/>
        <dbReference type="Rhea" id="RHEA-COMP:9636"/>
        <dbReference type="Rhea" id="RHEA-COMP:9685"/>
        <dbReference type="Rhea" id="RHEA-COMP:9752"/>
        <dbReference type="Rhea" id="RHEA-COMP:9928"/>
        <dbReference type="ChEBI" id="CHEBI:15378"/>
        <dbReference type="ChEBI" id="CHEBI:29969"/>
        <dbReference type="ChEBI" id="CHEBI:64479"/>
        <dbReference type="ChEBI" id="CHEBI:78463"/>
        <dbReference type="ChEBI" id="CHEBI:78809"/>
        <dbReference type="EC" id="2.3.1.181"/>
    </reaction>
</comment>
<feature type="binding site" evidence="5">
    <location>
        <begin position="168"/>
        <end position="170"/>
    </location>
    <ligand>
        <name>substrate</name>
    </ligand>
</feature>
<proteinExistence type="inferred from homology"/>
<dbReference type="PANTHER" id="PTHR10993">
    <property type="entry name" value="OCTANOYLTRANSFERASE"/>
    <property type="match status" value="1"/>
</dbReference>
<dbReference type="EC" id="2.3.1.181" evidence="5 6"/>
<dbReference type="InterPro" id="IPR020605">
    <property type="entry name" value="Octanoyltransferase_CS"/>
</dbReference>
<feature type="active site" description="Acyl-thioester intermediate" evidence="5">
    <location>
        <position position="186"/>
    </location>
</feature>
<sequence>MYDTIADFIIILNMVQWITLPGISDYQQTIELMEDTVASVISGTVDETIYLLEHNEVYTAGSSFKVNELLNSNEIPVVYTGRGGKFTYHGKGQRIIYPVLNLSIARRSKDLKLYIHMLENWIINVLRQIDIEAFTIHNKVGIWVRHLGQEAKIAAIGIRVRKWVTYHGIAVNISTDLKKFSGIIPCGIEGGQTVSLSALGASVTLQQFDCILQQEFNKIGF</sequence>
<evidence type="ECO:0000256" key="1">
    <source>
        <dbReference type="ARBA" id="ARBA00004821"/>
    </source>
</evidence>
<feature type="domain" description="BPL/LPL catalytic" evidence="7">
    <location>
        <begin position="43"/>
        <end position="221"/>
    </location>
</feature>
<evidence type="ECO:0000259" key="7">
    <source>
        <dbReference type="PROSITE" id="PS51733"/>
    </source>
</evidence>
<feature type="site" description="Lowers pKa of active site Cys" evidence="5">
    <location>
        <position position="152"/>
    </location>
</feature>
<evidence type="ECO:0000256" key="4">
    <source>
        <dbReference type="ARBA" id="ARBA00024732"/>
    </source>
</evidence>
<dbReference type="Pfam" id="PF21948">
    <property type="entry name" value="LplA-B_cat"/>
    <property type="match status" value="1"/>
</dbReference>
<feature type="binding site" evidence="5">
    <location>
        <begin position="82"/>
        <end position="89"/>
    </location>
    <ligand>
        <name>substrate</name>
    </ligand>
</feature>
<comment type="pathway">
    <text evidence="1 5 6">Protein modification; protein lipoylation via endogenous pathway; protein N(6)-(lipoyl)lysine from octanoyl-[acyl-carrier-protein]: step 1/2.</text>
</comment>
<dbReference type="NCBIfam" id="NF010921">
    <property type="entry name" value="PRK14341.1"/>
    <property type="match status" value="1"/>
</dbReference>
<evidence type="ECO:0000256" key="2">
    <source>
        <dbReference type="ARBA" id="ARBA00022679"/>
    </source>
</evidence>
<dbReference type="EMBL" id="CP112932">
    <property type="protein sequence ID" value="WPY01239.1"/>
    <property type="molecule type" value="Genomic_DNA"/>
</dbReference>
<evidence type="ECO:0000313" key="9">
    <source>
        <dbReference type="Proteomes" id="UP001326613"/>
    </source>
</evidence>
<dbReference type="PROSITE" id="PS01313">
    <property type="entry name" value="LIPB"/>
    <property type="match status" value="1"/>
</dbReference>
<evidence type="ECO:0000256" key="3">
    <source>
        <dbReference type="ARBA" id="ARBA00023315"/>
    </source>
</evidence>
<dbReference type="PANTHER" id="PTHR10993:SF7">
    <property type="entry name" value="LIPOYLTRANSFERASE 2, MITOCHONDRIAL-RELATED"/>
    <property type="match status" value="1"/>
</dbReference>
<comment type="similarity">
    <text evidence="5 6">Belongs to the LipB family.</text>
</comment>
<dbReference type="Proteomes" id="UP001326613">
    <property type="component" value="Chromosome"/>
</dbReference>
<dbReference type="NCBIfam" id="TIGR00214">
    <property type="entry name" value="lipB"/>
    <property type="match status" value="1"/>
</dbReference>
<keyword evidence="3 5" id="KW-0012">Acyltransferase</keyword>
<protein>
    <recommendedName>
        <fullName evidence="5 6">Octanoyltransferase</fullName>
        <ecNumber evidence="5 6">2.3.1.181</ecNumber>
    </recommendedName>
    <alternativeName>
        <fullName evidence="5">Lipoate-protein ligase B</fullName>
    </alternativeName>
    <alternativeName>
        <fullName evidence="5">Lipoyl/octanoyl transferase</fullName>
    </alternativeName>
    <alternativeName>
        <fullName evidence="5">Octanoyl-[acyl-carrier-protein]-protein N-octanoyltransferase</fullName>
    </alternativeName>
</protein>